<keyword evidence="1" id="KW-0472">Membrane</keyword>
<reference evidence="2 3" key="1">
    <citation type="submission" date="2018-01" db="EMBL/GenBank/DDBJ databases">
        <title>A novel member of the phylum Bacteroidetes isolated from glacier ice.</title>
        <authorList>
            <person name="Liu Q."/>
            <person name="Xin Y.-H."/>
        </authorList>
    </citation>
    <scope>NUCLEOTIDE SEQUENCE [LARGE SCALE GENOMIC DNA]</scope>
    <source>
        <strain evidence="2 3">RB1R16</strain>
    </source>
</reference>
<keyword evidence="1" id="KW-1133">Transmembrane helix</keyword>
<name>A0A2S7SPD4_9BACT</name>
<gene>
    <name evidence="2" type="ORF">CJD36_022575</name>
</gene>
<sequence length="133" mass="15152">MNNDDDWFIKYINFAPRMKPLTLEAYKLLYFLTGSQVFSYYVAVVIVTVLNVIVLMGLSLLLDGVLPTKALLVLFKFPFFIGTGIALFLVNLKVVPLSFMELTNHVQVRYLKLLIYVIVAVLILAYKMVLKIA</sequence>
<feature type="transmembrane region" description="Helical" evidence="1">
    <location>
        <begin position="38"/>
        <end position="58"/>
    </location>
</feature>
<evidence type="ECO:0000313" key="3">
    <source>
        <dbReference type="Proteomes" id="UP000239872"/>
    </source>
</evidence>
<proteinExistence type="predicted"/>
<evidence type="ECO:0000313" key="2">
    <source>
        <dbReference type="EMBL" id="PQJ08750.1"/>
    </source>
</evidence>
<accession>A0A2S7SPD4</accession>
<evidence type="ECO:0000256" key="1">
    <source>
        <dbReference type="SAM" id="Phobius"/>
    </source>
</evidence>
<organism evidence="2 3">
    <name type="scientific">Flavipsychrobacter stenotrophus</name>
    <dbReference type="NCBI Taxonomy" id="2077091"/>
    <lineage>
        <taxon>Bacteria</taxon>
        <taxon>Pseudomonadati</taxon>
        <taxon>Bacteroidota</taxon>
        <taxon>Chitinophagia</taxon>
        <taxon>Chitinophagales</taxon>
        <taxon>Chitinophagaceae</taxon>
        <taxon>Flavipsychrobacter</taxon>
    </lineage>
</organism>
<feature type="transmembrane region" description="Helical" evidence="1">
    <location>
        <begin position="110"/>
        <end position="130"/>
    </location>
</feature>
<feature type="transmembrane region" description="Helical" evidence="1">
    <location>
        <begin position="70"/>
        <end position="90"/>
    </location>
</feature>
<comment type="caution">
    <text evidence="2">The sequence shown here is derived from an EMBL/GenBank/DDBJ whole genome shotgun (WGS) entry which is preliminary data.</text>
</comment>
<dbReference type="EMBL" id="PPSL01000014">
    <property type="protein sequence ID" value="PQJ08750.1"/>
    <property type="molecule type" value="Genomic_DNA"/>
</dbReference>
<protein>
    <submittedName>
        <fullName evidence="2">Uncharacterized protein</fullName>
    </submittedName>
</protein>
<keyword evidence="3" id="KW-1185">Reference proteome</keyword>
<dbReference type="AlphaFoldDB" id="A0A2S7SPD4"/>
<dbReference type="Proteomes" id="UP000239872">
    <property type="component" value="Unassembled WGS sequence"/>
</dbReference>
<keyword evidence="1" id="KW-0812">Transmembrane</keyword>